<dbReference type="Proteomes" id="UP001299012">
    <property type="component" value="Unassembled WGS sequence"/>
</dbReference>
<organism evidence="2 3">
    <name type="scientific">Streptomyces tricolor</name>
    <dbReference type="NCBI Taxonomy" id="68277"/>
    <lineage>
        <taxon>Bacteria</taxon>
        <taxon>Bacillati</taxon>
        <taxon>Actinomycetota</taxon>
        <taxon>Actinomycetes</taxon>
        <taxon>Kitasatosporales</taxon>
        <taxon>Streptomycetaceae</taxon>
        <taxon>Streptomyces</taxon>
        <taxon>Streptomyces violaceoruber group</taxon>
    </lineage>
</organism>
<dbReference type="EMBL" id="JAKKZF010000005">
    <property type="protein sequence ID" value="MCG0062172.1"/>
    <property type="molecule type" value="Genomic_DNA"/>
</dbReference>
<sequence length="148" mass="15935">MNLAEHLSSRRSPSLHRTTYDQELNAVSRGKRVWAVFAALAAALLALQLFTHTAPMAVAHAQETTTSQGEAAVCGDAHGSEEMSEHRLTRDRQRAGEYAPDGPSYSSSQVMDADAVVASPTISAARDTLRPSRPVTDLSQAALQVFRC</sequence>
<keyword evidence="3" id="KW-1185">Reference proteome</keyword>
<proteinExistence type="predicted"/>
<name>A0ABS9J9C7_9ACTN</name>
<gene>
    <name evidence="2" type="ORF">L0F81_02530</name>
</gene>
<feature type="region of interest" description="Disordered" evidence="1">
    <location>
        <begin position="77"/>
        <end position="110"/>
    </location>
</feature>
<evidence type="ECO:0000256" key="1">
    <source>
        <dbReference type="SAM" id="MobiDB-lite"/>
    </source>
</evidence>
<protein>
    <recommendedName>
        <fullName evidence="4">Secreted protein</fullName>
    </recommendedName>
</protein>
<comment type="caution">
    <text evidence="2">The sequence shown here is derived from an EMBL/GenBank/DDBJ whole genome shotgun (WGS) entry which is preliminary data.</text>
</comment>
<feature type="compositionally biased region" description="Basic and acidic residues" evidence="1">
    <location>
        <begin position="78"/>
        <end position="95"/>
    </location>
</feature>
<reference evidence="2 3" key="1">
    <citation type="submission" date="2022-01" db="EMBL/GenBank/DDBJ databases">
        <title>Draft Genome Sequences of Seven Type Strains of the Genus Streptomyces.</title>
        <authorList>
            <person name="Aziz S."/>
            <person name="Coretto E."/>
            <person name="Chronakova A."/>
            <person name="Sproer C."/>
            <person name="Huber K."/>
            <person name="Nouioui I."/>
            <person name="Gross H."/>
        </authorList>
    </citation>
    <scope>NUCLEOTIDE SEQUENCE [LARGE SCALE GENOMIC DNA]</scope>
    <source>
        <strain evidence="2 3">DSM 41685</strain>
    </source>
</reference>
<evidence type="ECO:0000313" key="2">
    <source>
        <dbReference type="EMBL" id="MCG0062172.1"/>
    </source>
</evidence>
<dbReference type="RefSeq" id="WP_086697015.1">
    <property type="nucleotide sequence ID" value="NZ_JAKKZF010000005.1"/>
</dbReference>
<accession>A0ABS9J9C7</accession>
<evidence type="ECO:0000313" key="3">
    <source>
        <dbReference type="Proteomes" id="UP001299012"/>
    </source>
</evidence>
<evidence type="ECO:0008006" key="4">
    <source>
        <dbReference type="Google" id="ProtNLM"/>
    </source>
</evidence>